<dbReference type="InterPro" id="IPR055170">
    <property type="entry name" value="GFO_IDH_MocA-like_dom"/>
</dbReference>
<dbReference type="Proteomes" id="UP000320386">
    <property type="component" value="Chromosome"/>
</dbReference>
<dbReference type="InterPro" id="IPR050463">
    <property type="entry name" value="Gfo/Idh/MocA_oxidrdct_glycsds"/>
</dbReference>
<reference evidence="4 5" key="1">
    <citation type="submission" date="2019-02" db="EMBL/GenBank/DDBJ databases">
        <title>Deep-cultivation of Planctomycetes and their phenomic and genomic characterization uncovers novel biology.</title>
        <authorList>
            <person name="Wiegand S."/>
            <person name="Jogler M."/>
            <person name="Boedeker C."/>
            <person name="Pinto D."/>
            <person name="Vollmers J."/>
            <person name="Rivas-Marin E."/>
            <person name="Kohn T."/>
            <person name="Peeters S.H."/>
            <person name="Heuer A."/>
            <person name="Rast P."/>
            <person name="Oberbeckmann S."/>
            <person name="Bunk B."/>
            <person name="Jeske O."/>
            <person name="Meyerdierks A."/>
            <person name="Storesund J.E."/>
            <person name="Kallscheuer N."/>
            <person name="Luecker S."/>
            <person name="Lage O.M."/>
            <person name="Pohl T."/>
            <person name="Merkel B.J."/>
            <person name="Hornburger P."/>
            <person name="Mueller R.-W."/>
            <person name="Bruemmer F."/>
            <person name="Labrenz M."/>
            <person name="Spormann A.M."/>
            <person name="Op den Camp H."/>
            <person name="Overmann J."/>
            <person name="Amann R."/>
            <person name="Jetten M.S.M."/>
            <person name="Mascher T."/>
            <person name="Medema M.H."/>
            <person name="Devos D.P."/>
            <person name="Kaster A.-K."/>
            <person name="Ovreas L."/>
            <person name="Rohde M."/>
            <person name="Galperin M.Y."/>
            <person name="Jogler C."/>
        </authorList>
    </citation>
    <scope>NUCLEOTIDE SEQUENCE [LARGE SCALE GENOMIC DNA]</scope>
    <source>
        <strain evidence="4 5">Pan265</strain>
    </source>
</reference>
<dbReference type="AlphaFoldDB" id="A0A518BZ42"/>
<dbReference type="SUPFAM" id="SSF55347">
    <property type="entry name" value="Glyceraldehyde-3-phosphate dehydrogenase-like, C-terminal domain"/>
    <property type="match status" value="1"/>
</dbReference>
<dbReference type="OrthoDB" id="9815825at2"/>
<evidence type="ECO:0000259" key="3">
    <source>
        <dbReference type="Pfam" id="PF22725"/>
    </source>
</evidence>
<organism evidence="4 5">
    <name type="scientific">Mucisphaera calidilacus</name>
    <dbReference type="NCBI Taxonomy" id="2527982"/>
    <lineage>
        <taxon>Bacteria</taxon>
        <taxon>Pseudomonadati</taxon>
        <taxon>Planctomycetota</taxon>
        <taxon>Phycisphaerae</taxon>
        <taxon>Phycisphaerales</taxon>
        <taxon>Phycisphaeraceae</taxon>
        <taxon>Mucisphaera</taxon>
    </lineage>
</organism>
<dbReference type="SUPFAM" id="SSF51735">
    <property type="entry name" value="NAD(P)-binding Rossmann-fold domains"/>
    <property type="match status" value="1"/>
</dbReference>
<dbReference type="PANTHER" id="PTHR43818">
    <property type="entry name" value="BCDNA.GH03377"/>
    <property type="match status" value="1"/>
</dbReference>
<dbReference type="EC" id="1.1.1.292" evidence="4"/>
<dbReference type="InterPro" id="IPR036291">
    <property type="entry name" value="NAD(P)-bd_dom_sf"/>
</dbReference>
<dbReference type="Gene3D" id="3.40.50.720">
    <property type="entry name" value="NAD(P)-binding Rossmann-like Domain"/>
    <property type="match status" value="1"/>
</dbReference>
<keyword evidence="5" id="KW-1185">Reference proteome</keyword>
<feature type="domain" description="GFO/IDH/MocA-like oxidoreductase" evidence="3">
    <location>
        <begin position="132"/>
        <end position="265"/>
    </location>
</feature>
<dbReference type="InterPro" id="IPR000683">
    <property type="entry name" value="Gfo/Idh/MocA-like_OxRdtase_N"/>
</dbReference>
<evidence type="ECO:0000313" key="4">
    <source>
        <dbReference type="EMBL" id="QDU72239.1"/>
    </source>
</evidence>
<sequence length="369" mass="39455">MSDLQPLRVGLIGCGNISGAYLNHASDYSSMRIVACSDLNMEAAEAKAQEYGLESCGVDDLLGREDIDIVLNLTVPQAHAPVNMRALEAGKHAYCEKPFALSVAEAERALALASEKGLRLGCAPDTFLGGGHQACRKLIDEGAIGTPIAGLALMQTWGVESWHPNPDFYYLEGGGPAMDMGPYYVTALVNMLGPVAEVASMTRRSGERTCTSELHKGRKLKVEVETHLAGNLLFESGAIVTFIMSFDTAQSKHKFVEVHGTEGSLSVPDPNNFGGQVMLATRDSKEFEAVEVKHNYTENYRSLGLADMADGILKGRPHRASGALAAHVLEVLRGMHQAGGQSSAVKIMSRVERPAAMAEGLVTGELELV</sequence>
<dbReference type="GO" id="GO:0033712">
    <property type="term" value="F:1,5-anhydro-D-fructose reductase (1,5-anhydro-D-mannitol-forming) activity"/>
    <property type="evidence" value="ECO:0007669"/>
    <property type="project" value="UniProtKB-EC"/>
</dbReference>
<evidence type="ECO:0000313" key="5">
    <source>
        <dbReference type="Proteomes" id="UP000320386"/>
    </source>
</evidence>
<proteinExistence type="predicted"/>
<dbReference type="RefSeq" id="WP_145446408.1">
    <property type="nucleotide sequence ID" value="NZ_CP036280.1"/>
</dbReference>
<dbReference type="EMBL" id="CP036280">
    <property type="protein sequence ID" value="QDU72239.1"/>
    <property type="molecule type" value="Genomic_DNA"/>
</dbReference>
<dbReference type="Pfam" id="PF01408">
    <property type="entry name" value="GFO_IDH_MocA"/>
    <property type="match status" value="1"/>
</dbReference>
<keyword evidence="1 4" id="KW-0560">Oxidoreductase</keyword>
<dbReference type="Pfam" id="PF22725">
    <property type="entry name" value="GFO_IDH_MocA_C3"/>
    <property type="match status" value="1"/>
</dbReference>
<dbReference type="PANTHER" id="PTHR43818:SF11">
    <property type="entry name" value="BCDNA.GH03377"/>
    <property type="match status" value="1"/>
</dbReference>
<dbReference type="GO" id="GO:0000166">
    <property type="term" value="F:nucleotide binding"/>
    <property type="evidence" value="ECO:0007669"/>
    <property type="project" value="InterPro"/>
</dbReference>
<dbReference type="KEGG" id="mcad:Pan265_21030"/>
<dbReference type="Gene3D" id="3.30.360.10">
    <property type="entry name" value="Dihydrodipicolinate Reductase, domain 2"/>
    <property type="match status" value="1"/>
</dbReference>
<protein>
    <submittedName>
        <fullName evidence="4">1,5-anhydro-D-fructose reductase</fullName>
        <ecNumber evidence="4">1.1.1.292</ecNumber>
    </submittedName>
</protein>
<gene>
    <name evidence="4" type="primary">afr_3</name>
    <name evidence="4" type="ORF">Pan265_21030</name>
</gene>
<name>A0A518BZ42_9BACT</name>
<evidence type="ECO:0000259" key="2">
    <source>
        <dbReference type="Pfam" id="PF01408"/>
    </source>
</evidence>
<feature type="domain" description="Gfo/Idh/MocA-like oxidoreductase N-terminal" evidence="2">
    <location>
        <begin position="7"/>
        <end position="120"/>
    </location>
</feature>
<accession>A0A518BZ42</accession>
<evidence type="ECO:0000256" key="1">
    <source>
        <dbReference type="ARBA" id="ARBA00023002"/>
    </source>
</evidence>